<dbReference type="InterPro" id="IPR001036">
    <property type="entry name" value="Acrflvin-R"/>
</dbReference>
<dbReference type="InterPro" id="IPR027463">
    <property type="entry name" value="AcrB_DN_DC_subdom"/>
</dbReference>
<dbReference type="Proteomes" id="UP000647241">
    <property type="component" value="Unassembled WGS sequence"/>
</dbReference>
<dbReference type="PRINTS" id="PR00702">
    <property type="entry name" value="ACRIFLAVINRP"/>
</dbReference>
<dbReference type="Gene3D" id="1.20.1640.10">
    <property type="entry name" value="Multidrug efflux transporter AcrB transmembrane domain"/>
    <property type="match status" value="2"/>
</dbReference>
<name>A0A917H6T6_9BACT</name>
<evidence type="ECO:0000256" key="8">
    <source>
        <dbReference type="ARBA" id="ARBA00023136"/>
    </source>
</evidence>
<evidence type="ECO:0000256" key="5">
    <source>
        <dbReference type="ARBA" id="ARBA00022519"/>
    </source>
</evidence>
<accession>A0A917H6T6</accession>
<evidence type="ECO:0000256" key="1">
    <source>
        <dbReference type="ARBA" id="ARBA00004429"/>
    </source>
</evidence>
<feature type="transmembrane region" description="Helical" evidence="9">
    <location>
        <begin position="932"/>
        <end position="955"/>
    </location>
</feature>
<feature type="transmembrane region" description="Helical" evidence="9">
    <location>
        <begin position="976"/>
        <end position="997"/>
    </location>
</feature>
<evidence type="ECO:0000256" key="6">
    <source>
        <dbReference type="ARBA" id="ARBA00022692"/>
    </source>
</evidence>
<dbReference type="PANTHER" id="PTHR32063">
    <property type="match status" value="1"/>
</dbReference>
<dbReference type="FunFam" id="3.30.2090.10:FF:000001">
    <property type="entry name" value="Efflux pump membrane transporter"/>
    <property type="match status" value="1"/>
</dbReference>
<proteinExistence type="inferred from homology"/>
<dbReference type="FunFam" id="3.30.70.1430:FF:000001">
    <property type="entry name" value="Efflux pump membrane transporter"/>
    <property type="match status" value="1"/>
</dbReference>
<dbReference type="SUPFAM" id="SSF82714">
    <property type="entry name" value="Multidrug efflux transporter AcrB TolC docking domain, DN and DC subdomains"/>
    <property type="match status" value="2"/>
</dbReference>
<keyword evidence="3" id="KW-0813">Transport</keyword>
<dbReference type="PANTHER" id="PTHR32063:SF11">
    <property type="entry name" value="CATION OR DRUG EFFLUX SYSTEM PROTEIN"/>
    <property type="match status" value="1"/>
</dbReference>
<protein>
    <submittedName>
        <fullName evidence="10">Multidrug efflux RND transporter permease subunit OqxB</fullName>
    </submittedName>
</protein>
<dbReference type="GO" id="GO:0009636">
    <property type="term" value="P:response to toxic substance"/>
    <property type="evidence" value="ECO:0007669"/>
    <property type="project" value="UniProtKB-ARBA"/>
</dbReference>
<reference evidence="10" key="1">
    <citation type="journal article" date="2014" name="Int. J. Syst. Evol. Microbiol.">
        <title>Complete genome sequence of Corynebacterium casei LMG S-19264T (=DSM 44701T), isolated from a smear-ripened cheese.</title>
        <authorList>
            <consortium name="US DOE Joint Genome Institute (JGI-PGF)"/>
            <person name="Walter F."/>
            <person name="Albersmeier A."/>
            <person name="Kalinowski J."/>
            <person name="Ruckert C."/>
        </authorList>
    </citation>
    <scope>NUCLEOTIDE SEQUENCE</scope>
    <source>
        <strain evidence="10">CGMCC 1.12997</strain>
    </source>
</reference>
<evidence type="ECO:0000256" key="9">
    <source>
        <dbReference type="SAM" id="Phobius"/>
    </source>
</evidence>
<dbReference type="GO" id="GO:0005886">
    <property type="term" value="C:plasma membrane"/>
    <property type="evidence" value="ECO:0007669"/>
    <property type="project" value="UniProtKB-SubCell"/>
</dbReference>
<feature type="transmembrane region" description="Helical" evidence="9">
    <location>
        <begin position="397"/>
        <end position="420"/>
    </location>
</feature>
<feature type="transmembrane region" description="Helical" evidence="9">
    <location>
        <begin position="370"/>
        <end position="391"/>
    </location>
</feature>
<evidence type="ECO:0000256" key="7">
    <source>
        <dbReference type="ARBA" id="ARBA00022989"/>
    </source>
</evidence>
<dbReference type="Gene3D" id="3.30.70.1320">
    <property type="entry name" value="Multidrug efflux transporter AcrB pore domain like"/>
    <property type="match status" value="1"/>
</dbReference>
<comment type="subcellular location">
    <subcellularLocation>
        <location evidence="1">Cell inner membrane</location>
        <topology evidence="1">Multi-pass membrane protein</topology>
    </subcellularLocation>
</comment>
<dbReference type="InterPro" id="IPR004764">
    <property type="entry name" value="MdtF-like"/>
</dbReference>
<evidence type="ECO:0000256" key="3">
    <source>
        <dbReference type="ARBA" id="ARBA00022448"/>
    </source>
</evidence>
<dbReference type="SUPFAM" id="SSF82693">
    <property type="entry name" value="Multidrug efflux transporter AcrB pore domain, PN1, PN2, PC1 and PC2 subdomains"/>
    <property type="match status" value="3"/>
</dbReference>
<keyword evidence="7 9" id="KW-1133">Transmembrane helix</keyword>
<evidence type="ECO:0000256" key="4">
    <source>
        <dbReference type="ARBA" id="ARBA00022475"/>
    </source>
</evidence>
<feature type="transmembrane region" description="Helical" evidence="9">
    <location>
        <begin position="544"/>
        <end position="565"/>
    </location>
</feature>
<feature type="transmembrane region" description="Helical" evidence="9">
    <location>
        <begin position="12"/>
        <end position="32"/>
    </location>
</feature>
<keyword evidence="5" id="KW-0997">Cell inner membrane</keyword>
<dbReference type="Pfam" id="PF00873">
    <property type="entry name" value="ACR_tran"/>
    <property type="match status" value="1"/>
</dbReference>
<dbReference type="AlphaFoldDB" id="A0A917H6T6"/>
<organism evidence="10 11">
    <name type="scientific">Edaphobacter dinghuensis</name>
    <dbReference type="NCBI Taxonomy" id="1560005"/>
    <lineage>
        <taxon>Bacteria</taxon>
        <taxon>Pseudomonadati</taxon>
        <taxon>Acidobacteriota</taxon>
        <taxon>Terriglobia</taxon>
        <taxon>Terriglobales</taxon>
        <taxon>Acidobacteriaceae</taxon>
        <taxon>Edaphobacter</taxon>
    </lineage>
</organism>
<comment type="caution">
    <text evidence="10">The sequence shown here is derived from an EMBL/GenBank/DDBJ whole genome shotgun (WGS) entry which is preliminary data.</text>
</comment>
<feature type="transmembrane region" description="Helical" evidence="9">
    <location>
        <begin position="1009"/>
        <end position="1035"/>
    </location>
</feature>
<evidence type="ECO:0000256" key="2">
    <source>
        <dbReference type="ARBA" id="ARBA00010942"/>
    </source>
</evidence>
<dbReference type="SUPFAM" id="SSF82866">
    <property type="entry name" value="Multidrug efflux transporter AcrB transmembrane domain"/>
    <property type="match status" value="2"/>
</dbReference>
<gene>
    <name evidence="10" type="primary">oqxB</name>
    <name evidence="10" type="ORF">GCM10011585_09320</name>
</gene>
<feature type="transmembrane region" description="Helical" evidence="9">
    <location>
        <begin position="473"/>
        <end position="497"/>
    </location>
</feature>
<keyword evidence="8 9" id="KW-0472">Membrane</keyword>
<dbReference type="GO" id="GO:0042910">
    <property type="term" value="F:xenobiotic transmembrane transporter activity"/>
    <property type="evidence" value="ECO:0007669"/>
    <property type="project" value="TreeGrafter"/>
</dbReference>
<comment type="similarity">
    <text evidence="2">Belongs to the resistance-nodulation-cell division (RND) (TC 2.A.6) family.</text>
</comment>
<dbReference type="Gene3D" id="3.30.70.1430">
    <property type="entry name" value="Multidrug efflux transporter AcrB pore domain"/>
    <property type="match status" value="2"/>
</dbReference>
<feature type="transmembrane region" description="Helical" evidence="9">
    <location>
        <begin position="343"/>
        <end position="363"/>
    </location>
</feature>
<dbReference type="RefSeq" id="WP_188552939.1">
    <property type="nucleotide sequence ID" value="NZ_BMGT01000001.1"/>
</dbReference>
<keyword evidence="6 9" id="KW-0812">Transmembrane</keyword>
<feature type="transmembrane region" description="Helical" evidence="9">
    <location>
        <begin position="441"/>
        <end position="461"/>
    </location>
</feature>
<feature type="transmembrane region" description="Helical" evidence="9">
    <location>
        <begin position="878"/>
        <end position="899"/>
    </location>
</feature>
<sequence>MDFSRFFIDRPIFAVVLSIIIFSLGVIAIPILPSGEYPEVIPPSVVVRANYPGANPKEIAESVAEPLEEAINGVEGIMYMKSVSGSDGSLQVVVTFRPGVDPDTAAVRVQNRVAEAQSRLPEAVRDFGVTTQKQSPTPLMYVDFTSPDHRYSSLYLRNYAVLHIKDELSRLPGIGDVQMIGSGDYAMRIWLDPNRLASRGLTTTDVLNAIREQNVQVSAGQLGAPPSPKSADFLISINVRGRLRSEQEFGNIVLKSGADGQIVHLSDVARVELGSGDYTMTFHADTNDNAVAVGIFLTPGANALGVAKSVYAKLDELSKSFPKGMAYSPIWDPTVFVRESIRAVEHTLIEAVLLVVIVVILFLQTWRASIIPLVAVPVSIVGTFAWLYLLGFSINTLTLFGMVLAIGIVVDDAIVVVENVERNIAQGLDARAAAHQAMKEVSGPIVAIALVLCAVFVPMAFLTGVTGQFYKQFAVTIAISTVISAINSLTLSPALAAKLLKDHDAPKDKLARGIDKALGWFFRPFNRFFQRSSDRYHGTVGRSLKLRGVVFFVYAGLLAATVLLFNKVPTGFIPTQDKLYLFAGAKLPEGSSLARTEEVTHKLVEMGDKVEGVEKVMGNAGFNALQQVNTPNLTATYIILKPFDERKRSAKAINDELSAKFASIKGGYAYALMPPPIQGLGNGSGYSLYIEDRAGLGYGALQNAVVAFQSAVAQTPGMTFPVSSYQANTPQLEVKVDRDKAKAQGVDLTDLFNTMQTYLGSAYVNDFNIFGRVYRVMVQADSTFRQREEDIGNLRVRNARGEMVPVGSLVTITPTYGPDPVMRYNGYPAADLIGDADPHVLSSGQTIAKLQEIANKVLPRGMVLEWTDLSYQQVTQSGAAAIVFPLAVMLAFLVLAALYESWTMPLAVILIVPVCMCAALLGVWLTGGDNNVFVQVGLVVLMGLACKNAILIVEFARELEIQGMGTVQAALEACRLRLRPIVMTSIAFIAGSVPLLLGHGAGSEVRAATGITVFSGMLGVTLFGLFLTPVFYVALRKLSGKNLAAEGSYSSMEDDRDVLEATNV</sequence>
<dbReference type="NCBIfam" id="TIGR00915">
    <property type="entry name" value="2A0602"/>
    <property type="match status" value="1"/>
</dbReference>
<dbReference type="Gene3D" id="3.30.70.1440">
    <property type="entry name" value="Multidrug efflux transporter AcrB pore domain"/>
    <property type="match status" value="1"/>
</dbReference>
<evidence type="ECO:0000313" key="10">
    <source>
        <dbReference type="EMBL" id="GGG69396.1"/>
    </source>
</evidence>
<feature type="transmembrane region" description="Helical" evidence="9">
    <location>
        <begin position="906"/>
        <end position="926"/>
    </location>
</feature>
<dbReference type="GO" id="GO:0015562">
    <property type="term" value="F:efflux transmembrane transporter activity"/>
    <property type="evidence" value="ECO:0007669"/>
    <property type="project" value="InterPro"/>
</dbReference>
<reference evidence="10" key="2">
    <citation type="submission" date="2020-09" db="EMBL/GenBank/DDBJ databases">
        <authorList>
            <person name="Sun Q."/>
            <person name="Zhou Y."/>
        </authorList>
    </citation>
    <scope>NUCLEOTIDE SEQUENCE</scope>
    <source>
        <strain evidence="10">CGMCC 1.12997</strain>
    </source>
</reference>
<keyword evidence="11" id="KW-1185">Reference proteome</keyword>
<evidence type="ECO:0000313" key="11">
    <source>
        <dbReference type="Proteomes" id="UP000647241"/>
    </source>
</evidence>
<dbReference type="Gene3D" id="3.30.2090.10">
    <property type="entry name" value="Multidrug efflux transporter AcrB TolC docking domain, DN and DC subdomains"/>
    <property type="match status" value="2"/>
</dbReference>
<dbReference type="EMBL" id="BMGT01000001">
    <property type="protein sequence ID" value="GGG69396.1"/>
    <property type="molecule type" value="Genomic_DNA"/>
</dbReference>
<dbReference type="NCBIfam" id="NF000282">
    <property type="entry name" value="RND_permease_1"/>
    <property type="match status" value="1"/>
</dbReference>
<keyword evidence="4" id="KW-1003">Cell membrane</keyword>
<dbReference type="FunFam" id="1.20.1640.10:FF:000001">
    <property type="entry name" value="Efflux pump membrane transporter"/>
    <property type="match status" value="1"/>
</dbReference>